<feature type="compositionally biased region" description="Basic and acidic residues" evidence="1">
    <location>
        <begin position="1"/>
        <end position="12"/>
    </location>
</feature>
<organism evidence="2 3">
    <name type="scientific">Prymnesium parvum</name>
    <name type="common">Toxic golden alga</name>
    <dbReference type="NCBI Taxonomy" id="97485"/>
    <lineage>
        <taxon>Eukaryota</taxon>
        <taxon>Haptista</taxon>
        <taxon>Haptophyta</taxon>
        <taxon>Prymnesiophyceae</taxon>
        <taxon>Prymnesiales</taxon>
        <taxon>Prymnesiaceae</taxon>
        <taxon>Prymnesium</taxon>
    </lineage>
</organism>
<evidence type="ECO:0000256" key="1">
    <source>
        <dbReference type="SAM" id="MobiDB-lite"/>
    </source>
</evidence>
<protein>
    <submittedName>
        <fullName evidence="2">Uncharacterized protein</fullName>
    </submittedName>
</protein>
<reference evidence="2 3" key="1">
    <citation type="journal article" date="2024" name="Science">
        <title>Giant polyketide synthase enzymes in the biosynthesis of giant marine polyether toxins.</title>
        <authorList>
            <person name="Fallon T.R."/>
            <person name="Shende V.V."/>
            <person name="Wierzbicki I.H."/>
            <person name="Pendleton A.L."/>
            <person name="Watervoot N.F."/>
            <person name="Auber R.P."/>
            <person name="Gonzalez D.J."/>
            <person name="Wisecaver J.H."/>
            <person name="Moore B.S."/>
        </authorList>
    </citation>
    <scope>NUCLEOTIDE SEQUENCE [LARGE SCALE GENOMIC DNA]</scope>
    <source>
        <strain evidence="2 3">12B1</strain>
    </source>
</reference>
<dbReference type="EMBL" id="JBGBPQ010000011">
    <property type="protein sequence ID" value="KAL1515916.1"/>
    <property type="molecule type" value="Genomic_DNA"/>
</dbReference>
<proteinExistence type="predicted"/>
<name>A0AB34JB44_PRYPA</name>
<keyword evidence="3" id="KW-1185">Reference proteome</keyword>
<dbReference type="Proteomes" id="UP001515480">
    <property type="component" value="Unassembled WGS sequence"/>
</dbReference>
<feature type="region of interest" description="Disordered" evidence="1">
    <location>
        <begin position="1"/>
        <end position="58"/>
    </location>
</feature>
<sequence>MNDRAEAREKAKQQTAEAHGGCWRRRYQRQPIPTSAEDGGGAAPEADDAGQRAWGDAAPPLSDVVKKALDEAVNKETLALEMLKCCPPDQLLQALEPNKGLVWPIQCIHDLLDVETLEKVGGVMGVPVPRTSSARTWATKAAEERL</sequence>
<comment type="caution">
    <text evidence="2">The sequence shown here is derived from an EMBL/GenBank/DDBJ whole genome shotgun (WGS) entry which is preliminary data.</text>
</comment>
<evidence type="ECO:0000313" key="2">
    <source>
        <dbReference type="EMBL" id="KAL1515916.1"/>
    </source>
</evidence>
<gene>
    <name evidence="2" type="ORF">AB1Y20_002530</name>
</gene>
<dbReference type="AlphaFoldDB" id="A0AB34JB44"/>
<accession>A0AB34JB44</accession>
<evidence type="ECO:0000313" key="3">
    <source>
        <dbReference type="Proteomes" id="UP001515480"/>
    </source>
</evidence>